<evidence type="ECO:0000313" key="3">
    <source>
        <dbReference type="EMBL" id="RVW86626.1"/>
    </source>
</evidence>
<name>A0A438HQ85_VITVI</name>
<feature type="domain" description="Retrotransposon gag" evidence="2">
    <location>
        <begin position="258"/>
        <end position="314"/>
    </location>
</feature>
<accession>A0A438HQ85</accession>
<proteinExistence type="predicted"/>
<dbReference type="Pfam" id="PF03732">
    <property type="entry name" value="Retrotrans_gag"/>
    <property type="match status" value="1"/>
</dbReference>
<dbReference type="PANTHER" id="PTHR33223">
    <property type="entry name" value="CCHC-TYPE DOMAIN-CONTAINING PROTEIN"/>
    <property type="match status" value="1"/>
</dbReference>
<feature type="region of interest" description="Disordered" evidence="1">
    <location>
        <begin position="640"/>
        <end position="661"/>
    </location>
</feature>
<evidence type="ECO:0000313" key="4">
    <source>
        <dbReference type="Proteomes" id="UP000288805"/>
    </source>
</evidence>
<dbReference type="Proteomes" id="UP000288805">
    <property type="component" value="Unassembled WGS sequence"/>
</dbReference>
<dbReference type="PANTHER" id="PTHR33223:SF8">
    <property type="entry name" value="OS04G0172440 PROTEIN"/>
    <property type="match status" value="1"/>
</dbReference>
<reference evidence="3 4" key="1">
    <citation type="journal article" date="2018" name="PLoS Genet.">
        <title>Population sequencing reveals clonal diversity and ancestral inbreeding in the grapevine cultivar Chardonnay.</title>
        <authorList>
            <person name="Roach M.J."/>
            <person name="Johnson D.L."/>
            <person name="Bohlmann J."/>
            <person name="van Vuuren H.J."/>
            <person name="Jones S.J."/>
            <person name="Pretorius I.S."/>
            <person name="Schmidt S.A."/>
            <person name="Borneman A.R."/>
        </authorList>
    </citation>
    <scope>NUCLEOTIDE SEQUENCE [LARGE SCALE GENOMIC DNA]</scope>
    <source>
        <strain evidence="4">cv. Chardonnay</strain>
        <tissue evidence="3">Leaf</tissue>
    </source>
</reference>
<feature type="region of interest" description="Disordered" evidence="1">
    <location>
        <begin position="154"/>
        <end position="185"/>
    </location>
</feature>
<comment type="caution">
    <text evidence="3">The sequence shown here is derived from an EMBL/GenBank/DDBJ whole genome shotgun (WGS) entry which is preliminary data.</text>
</comment>
<evidence type="ECO:0000259" key="2">
    <source>
        <dbReference type="Pfam" id="PF03732"/>
    </source>
</evidence>
<dbReference type="InterPro" id="IPR005162">
    <property type="entry name" value="Retrotrans_gag_dom"/>
</dbReference>
<protein>
    <recommendedName>
        <fullName evidence="2">Retrotransposon gag domain-containing protein</fullName>
    </recommendedName>
</protein>
<sequence>MSLVYVGLTSIPLLQISCQRLGVGSSDGYIDAREHSGGERHFDVDWSPIIEDLYSPELDGCVPPEGTIASARDLLKSTHIHLEPPSPCRSTDTFSLGSTSWIRVGGRLIRVSDQLDQRSDQRDMDSQIVTVDQFAEAMASIQEAIASLGRRIDGQQAQQVPPPDGAQYDHTVPPPPPPPKDPHARMDRLEQGLRQLRTSDRATTWEGFDGVPVASLPAKFRMPDIERYTGIGCPRLHLRLYSTVMRAHGLDEPQMITLFPLSLSGAAQRWFASLEASRRRTWDDLAQEFLRQFSFNTVVDVSRRELEALRQRTRREEALRRTRPVDVSAIGSSSQRPPRRHQPVPQLLETHPSYTPQQFRPRAPCPLLIRHIRLSHWLYLTMPLRALRGLLFHTRPLDSHAYAAQFTPRPAPSYPRPRAQQTSAPFALRTQRQFSQIGMPLSQALRKLTEAGLLTTLTPRPPPQPIPPQFRMDLHCAYHQGPGHETDRCTALRHAIQDLIDQGLVHLGQPSVTTNPLPAHTTHAVPPPADGIHFLEFDVIDDHIHMLSDDDSDPEPIMPDVIYETSGVTLGPRMPAPFRLVPEAASVQAATVEPLILPHYSVRTPFILIPDVAGVQAPYVDDSQTLDIQYVLRGGRVMRQPPPAAAARPLGGTSSQEEVRAEDDEILRQLQSTQARISIWSLLASSSTHRDALTRALSQDQS</sequence>
<dbReference type="EMBL" id="QGNW01000192">
    <property type="protein sequence ID" value="RVW86626.1"/>
    <property type="molecule type" value="Genomic_DNA"/>
</dbReference>
<organism evidence="3 4">
    <name type="scientific">Vitis vinifera</name>
    <name type="common">Grape</name>
    <dbReference type="NCBI Taxonomy" id="29760"/>
    <lineage>
        <taxon>Eukaryota</taxon>
        <taxon>Viridiplantae</taxon>
        <taxon>Streptophyta</taxon>
        <taxon>Embryophyta</taxon>
        <taxon>Tracheophyta</taxon>
        <taxon>Spermatophyta</taxon>
        <taxon>Magnoliopsida</taxon>
        <taxon>eudicotyledons</taxon>
        <taxon>Gunneridae</taxon>
        <taxon>Pentapetalae</taxon>
        <taxon>rosids</taxon>
        <taxon>Vitales</taxon>
        <taxon>Vitaceae</taxon>
        <taxon>Viteae</taxon>
        <taxon>Vitis</taxon>
    </lineage>
</organism>
<evidence type="ECO:0000256" key="1">
    <source>
        <dbReference type="SAM" id="MobiDB-lite"/>
    </source>
</evidence>
<dbReference type="AlphaFoldDB" id="A0A438HQ85"/>
<gene>
    <name evidence="3" type="ORF">CK203_045683</name>
</gene>
<feature type="region of interest" description="Disordered" evidence="1">
    <location>
        <begin position="320"/>
        <end position="356"/>
    </location>
</feature>